<dbReference type="SMART" id="SM00717">
    <property type="entry name" value="SANT"/>
    <property type="match status" value="1"/>
</dbReference>
<evidence type="ECO:0000256" key="2">
    <source>
        <dbReference type="ARBA" id="ARBA00016807"/>
    </source>
</evidence>
<evidence type="ECO:0000256" key="5">
    <source>
        <dbReference type="ARBA" id="ARBA00025466"/>
    </source>
</evidence>
<accession>A0AAU9TBP7</accession>
<dbReference type="PANTHER" id="PTHR23098:SF16">
    <property type="entry name" value="REGULATORY PROTEIN ZESTE"/>
    <property type="match status" value="1"/>
</dbReference>
<evidence type="ECO:0000313" key="8">
    <source>
        <dbReference type="Proteomes" id="UP001153954"/>
    </source>
</evidence>
<evidence type="ECO:0000256" key="4">
    <source>
        <dbReference type="ARBA" id="ARBA00023163"/>
    </source>
</evidence>
<gene>
    <name evidence="7" type="ORF">EEDITHA_LOCUS1021</name>
</gene>
<dbReference type="Proteomes" id="UP001153954">
    <property type="component" value="Unassembled WGS sequence"/>
</dbReference>
<proteinExistence type="predicted"/>
<evidence type="ECO:0000256" key="1">
    <source>
        <dbReference type="ARBA" id="ARBA00011764"/>
    </source>
</evidence>
<protein>
    <recommendedName>
        <fullName evidence="2">Regulatory protein zeste</fullName>
    </recommendedName>
</protein>
<dbReference type="InterPro" id="IPR028002">
    <property type="entry name" value="Myb_DNA-bind_5"/>
</dbReference>
<comment type="caution">
    <text evidence="7">The sequence shown here is derived from an EMBL/GenBank/DDBJ whole genome shotgun (WGS) entry which is preliminary data.</text>
</comment>
<dbReference type="Pfam" id="PF13873">
    <property type="entry name" value="Myb_DNA-bind_5"/>
    <property type="match status" value="1"/>
</dbReference>
<reference evidence="7" key="1">
    <citation type="submission" date="2022-03" db="EMBL/GenBank/DDBJ databases">
        <authorList>
            <person name="Tunstrom K."/>
        </authorList>
    </citation>
    <scope>NUCLEOTIDE SEQUENCE</scope>
</reference>
<name>A0AAU9TBP7_EUPED</name>
<evidence type="ECO:0000256" key="3">
    <source>
        <dbReference type="ARBA" id="ARBA00023015"/>
    </source>
</evidence>
<evidence type="ECO:0000313" key="7">
    <source>
        <dbReference type="EMBL" id="CAH2084460.1"/>
    </source>
</evidence>
<evidence type="ECO:0000259" key="6">
    <source>
        <dbReference type="SMART" id="SM00717"/>
    </source>
</evidence>
<dbReference type="InterPro" id="IPR001005">
    <property type="entry name" value="SANT/Myb"/>
</dbReference>
<organism evidence="7 8">
    <name type="scientific">Euphydryas editha</name>
    <name type="common">Edith's checkerspot</name>
    <dbReference type="NCBI Taxonomy" id="104508"/>
    <lineage>
        <taxon>Eukaryota</taxon>
        <taxon>Metazoa</taxon>
        <taxon>Ecdysozoa</taxon>
        <taxon>Arthropoda</taxon>
        <taxon>Hexapoda</taxon>
        <taxon>Insecta</taxon>
        <taxon>Pterygota</taxon>
        <taxon>Neoptera</taxon>
        <taxon>Endopterygota</taxon>
        <taxon>Lepidoptera</taxon>
        <taxon>Glossata</taxon>
        <taxon>Ditrysia</taxon>
        <taxon>Papilionoidea</taxon>
        <taxon>Nymphalidae</taxon>
        <taxon>Nymphalinae</taxon>
        <taxon>Euphydryas</taxon>
    </lineage>
</organism>
<dbReference type="GO" id="GO:0005634">
    <property type="term" value="C:nucleus"/>
    <property type="evidence" value="ECO:0007669"/>
    <property type="project" value="TreeGrafter"/>
</dbReference>
<sequence length="230" mass="26088">MSKPKGMPLTKEEIMLLVQKVEANPVIFSKATNASNNQLKDVTWSKITDDFNSLIASSPRTPEQLRLKWENLKKAARKRTKIKMNNLKTGGGKPDYIPPNEALDKVAAILGTTCEGYSVQFGGDAVVEEVEEMVQEAVVVDIPFDVVNTPPVHTPQSKKNLFSSTISKGKLKRQTLTEDVKKSVKTRNLAIAEYYYAKRKQEQEIFLLKKRKLELEILEQERKLEEKNKL</sequence>
<keyword evidence="3" id="KW-0805">Transcription regulation</keyword>
<dbReference type="AlphaFoldDB" id="A0AAU9TBP7"/>
<keyword evidence="4" id="KW-0804">Transcription</keyword>
<comment type="function">
    <text evidence="5">Involved in transvection phenomena (= synapsis-dependent gene expression), where the synaptic pairing of chromosomes carrying genes with which zeste interacts influences the expression of these genes. Zeste binds to DNA and stimulates transcription from a nearby promoter.</text>
</comment>
<dbReference type="PANTHER" id="PTHR23098">
    <property type="entry name" value="AGAP001331-PA-RELATED"/>
    <property type="match status" value="1"/>
</dbReference>
<feature type="domain" description="Myb-like" evidence="6">
    <location>
        <begin position="5"/>
        <end position="75"/>
    </location>
</feature>
<dbReference type="EMBL" id="CAKOGL010000003">
    <property type="protein sequence ID" value="CAH2084460.1"/>
    <property type="molecule type" value="Genomic_DNA"/>
</dbReference>
<keyword evidence="8" id="KW-1185">Reference proteome</keyword>
<comment type="subunit">
    <text evidence="1">Self-associates forming complexes of several hundred monomers.</text>
</comment>